<dbReference type="AlphaFoldDB" id="A0AB39HI84"/>
<dbReference type="Gene3D" id="3.60.20.10">
    <property type="entry name" value="Glutamine Phosphoribosylpyrophosphate, subunit 1, domain 1"/>
    <property type="match status" value="1"/>
</dbReference>
<evidence type="ECO:0000313" key="1">
    <source>
        <dbReference type="EMBL" id="XDK31951.1"/>
    </source>
</evidence>
<dbReference type="SUPFAM" id="SSF56235">
    <property type="entry name" value="N-terminal nucleophile aminohydrolases (Ntn hydrolases)"/>
    <property type="match status" value="1"/>
</dbReference>
<protein>
    <submittedName>
        <fullName evidence="1">DUF1028 domain-containing protein</fullName>
    </submittedName>
</protein>
<dbReference type="PANTHER" id="PTHR39328">
    <property type="entry name" value="BLL2871 PROTEIN"/>
    <property type="match status" value="1"/>
</dbReference>
<dbReference type="InterPro" id="IPR029055">
    <property type="entry name" value="Ntn_hydrolases_N"/>
</dbReference>
<gene>
    <name evidence="1" type="ORF">AB4Y30_13055</name>
</gene>
<sequence>MKELMFNTFSITARCKETGQLGIAVSTARPCVGSLVPHILPNIGAVATQAQVNPYFGIDGIRYLQEGKTAQEVLEALQNDDEDYHLRQVAIVDAQGNAVAFTGDNTVPWAGHYVGDQFAIAGNMLVGEDTIQAMAESFSASEGGFLPKRLLDALIAGQLAGGDKRGKQSAALYVVDKEAYPLCDIRADEHQDPVTELKRIYEIWEDQLFPYLQAAPKKYS</sequence>
<dbReference type="InterPro" id="IPR010430">
    <property type="entry name" value="DUF1028"/>
</dbReference>
<proteinExistence type="predicted"/>
<reference evidence="1" key="1">
    <citation type="submission" date="2024-07" db="EMBL/GenBank/DDBJ databases">
        <title>Halotolerant mesophilic bacterium Ornithinibacillus sp. 4-3, sp. nov., isolated from soil.</title>
        <authorList>
            <person name="Sidarenka A.V."/>
            <person name="Guliayeva D.E."/>
            <person name="Leanovich S.I."/>
            <person name="Hileuskaya K.S."/>
            <person name="Akhremchuk A.E."/>
            <person name="Sikolenko M.A."/>
            <person name="Valentovich L.N."/>
        </authorList>
    </citation>
    <scope>NUCLEOTIDE SEQUENCE</scope>
    <source>
        <strain evidence="1">4-3</strain>
    </source>
</reference>
<dbReference type="RefSeq" id="WP_368652675.1">
    <property type="nucleotide sequence ID" value="NZ_CP162599.1"/>
</dbReference>
<dbReference type="Pfam" id="PF06267">
    <property type="entry name" value="DUF1028"/>
    <property type="match status" value="1"/>
</dbReference>
<name>A0AB39HI84_9BACI</name>
<accession>A0AB39HI84</accession>
<dbReference type="EMBL" id="CP162599">
    <property type="protein sequence ID" value="XDK31951.1"/>
    <property type="molecule type" value="Genomic_DNA"/>
</dbReference>
<dbReference type="PANTHER" id="PTHR39328:SF1">
    <property type="entry name" value="BLL2871 PROTEIN"/>
    <property type="match status" value="1"/>
</dbReference>
<organism evidence="1">
    <name type="scientific">Ornithinibacillus sp. 4-3</name>
    <dbReference type="NCBI Taxonomy" id="3231488"/>
    <lineage>
        <taxon>Bacteria</taxon>
        <taxon>Bacillati</taxon>
        <taxon>Bacillota</taxon>
        <taxon>Bacilli</taxon>
        <taxon>Bacillales</taxon>
        <taxon>Bacillaceae</taxon>
        <taxon>Ornithinibacillus</taxon>
    </lineage>
</organism>